<feature type="transmembrane region" description="Helical" evidence="1">
    <location>
        <begin position="54"/>
        <end position="71"/>
    </location>
</feature>
<feature type="non-terminal residue" evidence="2">
    <location>
        <position position="1"/>
    </location>
</feature>
<dbReference type="AlphaFoldDB" id="A0A0H5R1Y5"/>
<dbReference type="EMBL" id="HACM01007529">
    <property type="protein sequence ID" value="CRZ07971.1"/>
    <property type="molecule type" value="Transcribed_RNA"/>
</dbReference>
<keyword evidence="1" id="KW-0812">Transmembrane</keyword>
<feature type="transmembrane region" description="Helical" evidence="1">
    <location>
        <begin position="83"/>
        <end position="107"/>
    </location>
</feature>
<accession>A0A0H5R1Y5</accession>
<evidence type="ECO:0000256" key="1">
    <source>
        <dbReference type="SAM" id="Phobius"/>
    </source>
</evidence>
<keyword evidence="1" id="KW-0472">Membrane</keyword>
<proteinExistence type="predicted"/>
<reference evidence="2" key="1">
    <citation type="submission" date="2015-04" db="EMBL/GenBank/DDBJ databases">
        <title>The genome sequence of the plant pathogenic Rhizarian Plasmodiophora brassicae reveals insights in its biotrophic life cycle and the origin of chitin synthesis.</title>
        <authorList>
            <person name="Schwelm A."/>
            <person name="Fogelqvist J."/>
            <person name="Knaust A."/>
            <person name="Julke S."/>
            <person name="Lilja T."/>
            <person name="Dhandapani V."/>
            <person name="Bonilla-Rosso G."/>
            <person name="Karlsson M."/>
            <person name="Shevchenko A."/>
            <person name="Choi S.R."/>
            <person name="Kim H.G."/>
            <person name="Park J.Y."/>
            <person name="Lim Y.P."/>
            <person name="Ludwig-Muller J."/>
            <person name="Dixelius C."/>
        </authorList>
    </citation>
    <scope>NUCLEOTIDE SEQUENCE</scope>
    <source>
        <tissue evidence="2">Potato root galls</tissue>
    </source>
</reference>
<evidence type="ECO:0000313" key="2">
    <source>
        <dbReference type="EMBL" id="CRZ07971.1"/>
    </source>
</evidence>
<protein>
    <submittedName>
        <fullName evidence="2">Uncharacterized protein</fullName>
    </submittedName>
</protein>
<name>A0A0H5R1Y5_9EUKA</name>
<organism evidence="2">
    <name type="scientific">Spongospora subterranea</name>
    <dbReference type="NCBI Taxonomy" id="70186"/>
    <lineage>
        <taxon>Eukaryota</taxon>
        <taxon>Sar</taxon>
        <taxon>Rhizaria</taxon>
        <taxon>Endomyxa</taxon>
        <taxon>Phytomyxea</taxon>
        <taxon>Plasmodiophorida</taxon>
        <taxon>Plasmodiophoridae</taxon>
        <taxon>Spongospora</taxon>
    </lineage>
</organism>
<sequence>PTLVGRRISNLSTTEEKEGNRRGGLISRRGNQVALGWLESQINFSSSSLHRQQLLASLILSASLSFAHICLRSFEKIPSIPGAALLLFLFAALSSSLSGIDGTLFLVCL</sequence>
<keyword evidence="1" id="KW-1133">Transmembrane helix</keyword>